<keyword evidence="4" id="KW-1185">Reference proteome</keyword>
<dbReference type="PANTHER" id="PTHR33418">
    <property type="entry name" value="HELICASE-ASSOCIATED"/>
    <property type="match status" value="1"/>
</dbReference>
<feature type="region of interest" description="Disordered" evidence="1">
    <location>
        <begin position="1"/>
        <end position="126"/>
    </location>
</feature>
<feature type="domain" description="Helicase-associated" evidence="2">
    <location>
        <begin position="221"/>
        <end position="258"/>
    </location>
</feature>
<evidence type="ECO:0000259" key="2">
    <source>
        <dbReference type="Pfam" id="PF03457"/>
    </source>
</evidence>
<feature type="region of interest" description="Disordered" evidence="1">
    <location>
        <begin position="146"/>
        <end position="178"/>
    </location>
</feature>
<dbReference type="OrthoDB" id="70932at2759"/>
<feature type="domain" description="Helicase-associated" evidence="2">
    <location>
        <begin position="264"/>
        <end position="328"/>
    </location>
</feature>
<feature type="compositionally biased region" description="Basic and acidic residues" evidence="1">
    <location>
        <begin position="108"/>
        <end position="123"/>
    </location>
</feature>
<dbReference type="Pfam" id="PF03457">
    <property type="entry name" value="HA"/>
    <property type="match status" value="2"/>
</dbReference>
<feature type="compositionally biased region" description="Basic and acidic residues" evidence="1">
    <location>
        <begin position="60"/>
        <end position="74"/>
    </location>
</feature>
<feature type="compositionally biased region" description="Low complexity" evidence="1">
    <location>
        <begin position="1"/>
        <end position="14"/>
    </location>
</feature>
<dbReference type="Proteomes" id="UP000095751">
    <property type="component" value="Unassembled WGS sequence"/>
</dbReference>
<organism evidence="3 4">
    <name type="scientific">Fragilariopsis cylindrus CCMP1102</name>
    <dbReference type="NCBI Taxonomy" id="635003"/>
    <lineage>
        <taxon>Eukaryota</taxon>
        <taxon>Sar</taxon>
        <taxon>Stramenopiles</taxon>
        <taxon>Ochrophyta</taxon>
        <taxon>Bacillariophyta</taxon>
        <taxon>Bacillariophyceae</taxon>
        <taxon>Bacillariophycidae</taxon>
        <taxon>Bacillariales</taxon>
        <taxon>Bacillariaceae</taxon>
        <taxon>Fragilariopsis</taxon>
    </lineage>
</organism>
<accession>A0A1E7EPJ2</accession>
<feature type="compositionally biased region" description="Polar residues" evidence="1">
    <location>
        <begin position="29"/>
        <end position="39"/>
    </location>
</feature>
<name>A0A1E7EPJ2_9STRA</name>
<dbReference type="KEGG" id="fcy:FRACYDRAFT_250718"/>
<feature type="compositionally biased region" description="Polar residues" evidence="1">
    <location>
        <begin position="77"/>
        <end position="90"/>
    </location>
</feature>
<dbReference type="InterPro" id="IPR005114">
    <property type="entry name" value="Helicase_assoc"/>
</dbReference>
<evidence type="ECO:0000313" key="4">
    <source>
        <dbReference type="Proteomes" id="UP000095751"/>
    </source>
</evidence>
<dbReference type="Gene3D" id="6.10.140.530">
    <property type="match status" value="2"/>
</dbReference>
<reference evidence="3 4" key="1">
    <citation type="submission" date="2016-09" db="EMBL/GenBank/DDBJ databases">
        <title>Extensive genetic diversity and differential bi-allelic expression allows diatom success in the polar Southern Ocean.</title>
        <authorList>
            <consortium name="DOE Joint Genome Institute"/>
            <person name="Mock T."/>
            <person name="Otillar R.P."/>
            <person name="Strauss J."/>
            <person name="Dupont C."/>
            <person name="Frickenhaus S."/>
            <person name="Maumus F."/>
            <person name="Mcmullan M."/>
            <person name="Sanges R."/>
            <person name="Schmutz J."/>
            <person name="Toseland A."/>
            <person name="Valas R."/>
            <person name="Veluchamy A."/>
            <person name="Ward B.J."/>
            <person name="Allen A."/>
            <person name="Barry K."/>
            <person name="Falciatore A."/>
            <person name="Ferrante M."/>
            <person name="Fortunato A.E."/>
            <person name="Gloeckner G."/>
            <person name="Gruber A."/>
            <person name="Hipkin R."/>
            <person name="Janech M."/>
            <person name="Kroth P."/>
            <person name="Leese F."/>
            <person name="Lindquist E."/>
            <person name="Lyon B.R."/>
            <person name="Martin J."/>
            <person name="Mayer C."/>
            <person name="Parker M."/>
            <person name="Quesneville H."/>
            <person name="Raymond J."/>
            <person name="Uhlig C."/>
            <person name="Valentin K.U."/>
            <person name="Worden A.Z."/>
            <person name="Armbrust E.V."/>
            <person name="Bowler C."/>
            <person name="Green B."/>
            <person name="Moulton V."/>
            <person name="Van Oosterhout C."/>
            <person name="Grigoriev I."/>
        </authorList>
    </citation>
    <scope>NUCLEOTIDE SEQUENCE [LARGE SCALE GENOMIC DNA]</scope>
    <source>
        <strain evidence="3 4">CCMP1102</strain>
    </source>
</reference>
<dbReference type="EMBL" id="KV784384">
    <property type="protein sequence ID" value="OEU07696.1"/>
    <property type="molecule type" value="Genomic_DNA"/>
</dbReference>
<evidence type="ECO:0000313" key="3">
    <source>
        <dbReference type="EMBL" id="OEU07696.1"/>
    </source>
</evidence>
<feature type="compositionally biased region" description="Low complexity" evidence="1">
    <location>
        <begin position="155"/>
        <end position="164"/>
    </location>
</feature>
<dbReference type="InParanoid" id="A0A1E7EPJ2"/>
<proteinExistence type="predicted"/>
<gene>
    <name evidence="3" type="ORF">FRACYDRAFT_250718</name>
</gene>
<dbReference type="AlphaFoldDB" id="A0A1E7EPJ2"/>
<dbReference type="PANTHER" id="PTHR33418:SF1">
    <property type="entry name" value="HELICASE-ASSOCIATED DOMAIN-CONTAINING PROTEIN"/>
    <property type="match status" value="1"/>
</dbReference>
<protein>
    <recommendedName>
        <fullName evidence="2">Helicase-associated domain-containing protein</fullName>
    </recommendedName>
</protein>
<evidence type="ECO:0000256" key="1">
    <source>
        <dbReference type="SAM" id="MobiDB-lite"/>
    </source>
</evidence>
<sequence length="333" mass="38899">MSSHHVAAASSDSATIKKEEEEEEEEDSVQNNHGANVNMNHCDLNNRLVKKEEEEEEEGDSKKKDNDDCFEDWKVGNYSSHNTSSINNEDTAPKKKKKARSLPPPNPHKQEEDNEVNNKRNSDDGYESWTEGNWCWLLPTNKRRKQPPIRVENRSSYTSSSQNSMCVDVDPDPDKSNELEKNNLIMTKTKTTTTTTTEEILSHTQRGEVNNGMRCSTDFSDTKETDNQLGKWMNNQRQSYKRENLSVNRIERLELTGFVWDTFEEQWMVMYDRLVMYKKKHKSTLVPSCYNGDNQLPYLGYWAVNQRVYYRDGKLLKKRVELLNSISFKWEVK</sequence>